<evidence type="ECO:0000259" key="3">
    <source>
        <dbReference type="PROSITE" id="PS51384"/>
    </source>
</evidence>
<dbReference type="PROSITE" id="PS00197">
    <property type="entry name" value="2FE2S_FER_1"/>
    <property type="match status" value="1"/>
</dbReference>
<dbReference type="Gene3D" id="3.10.20.30">
    <property type="match status" value="1"/>
</dbReference>
<dbReference type="CDD" id="cd00207">
    <property type="entry name" value="fer2"/>
    <property type="match status" value="1"/>
</dbReference>
<evidence type="ECO:0000313" key="4">
    <source>
        <dbReference type="EMBL" id="ESK56347.1"/>
    </source>
</evidence>
<dbReference type="Pfam" id="PF00111">
    <property type="entry name" value="Fer2"/>
    <property type="match status" value="1"/>
</dbReference>
<dbReference type="PRINTS" id="PR00371">
    <property type="entry name" value="FPNCR"/>
</dbReference>
<name>V2V279_9GAMM</name>
<dbReference type="InterPro" id="IPR001433">
    <property type="entry name" value="OxRdtase_FAD/NAD-bd"/>
</dbReference>
<dbReference type="Pfam" id="PF00175">
    <property type="entry name" value="NAD_binding_1"/>
    <property type="match status" value="1"/>
</dbReference>
<dbReference type="SUPFAM" id="SSF63380">
    <property type="entry name" value="Riboflavin synthase domain-like"/>
    <property type="match status" value="1"/>
</dbReference>
<evidence type="ECO:0000313" key="5">
    <source>
        <dbReference type="Proteomes" id="UP000017404"/>
    </source>
</evidence>
<dbReference type="SUPFAM" id="SSF52343">
    <property type="entry name" value="Ferredoxin reductase-like, C-terminal NADP-linked domain"/>
    <property type="match status" value="1"/>
</dbReference>
<dbReference type="OrthoDB" id="9796486at2"/>
<keyword evidence="5" id="KW-1185">Reference proteome</keyword>
<dbReference type="EMBL" id="AYEV01000009">
    <property type="protein sequence ID" value="ESK56347.1"/>
    <property type="molecule type" value="Genomic_DNA"/>
</dbReference>
<evidence type="ECO:0000256" key="1">
    <source>
        <dbReference type="ARBA" id="ARBA00034078"/>
    </source>
</evidence>
<sequence length="387" mass="43738">MSEINVFNAVSGFHETLAFKQQLEQTGTDFSERHGQVKTLIDQLHPKRLQLQVKDILTETATTKTIRFVATSTKQLPAFQAGQYINLFVNINGVNTARPYAIASMPLELDFYDITVKKADGGFVSHYLVDQLQVGQIIESSGPMGNFYHNPLFHGHELVFLAGGSGSVPARSMLRDILTKNLTYDFHLIYVNSFEDDVIYANELRQLTKEFPNFKLTEFVTRPSDLYQGTRGRLSLERLQNLLGESRQQMFYICGPTPFNENCLKLLTEIGIPKRRIRVEANGAPKHPETQLGWPQSISLDQIVTITVKGKGHYQSRVGEPLLNSLERNGFFVENACRSGECSLCRVKLLSGKVFNPQEAHLRKSEQQFGWIYSCVAFPVTDIEVQI</sequence>
<feature type="domain" description="FAD-binding FR-type" evidence="3">
    <location>
        <begin position="46"/>
        <end position="150"/>
    </location>
</feature>
<dbReference type="Pfam" id="PF00970">
    <property type="entry name" value="FAD_binding_6"/>
    <property type="match status" value="1"/>
</dbReference>
<dbReference type="InterPro" id="IPR036010">
    <property type="entry name" value="2Fe-2S_ferredoxin-like_sf"/>
</dbReference>
<dbReference type="InterPro" id="IPR001709">
    <property type="entry name" value="Flavoprot_Pyr_Nucl_cyt_Rdtase"/>
</dbReference>
<dbReference type="CDD" id="cd06217">
    <property type="entry name" value="FNR_iron_sulfur_binding_3"/>
    <property type="match status" value="1"/>
</dbReference>
<gene>
    <name evidence="4" type="ORF">F990_01113</name>
</gene>
<dbReference type="SUPFAM" id="SSF54292">
    <property type="entry name" value="2Fe-2S ferredoxin-like"/>
    <property type="match status" value="1"/>
</dbReference>
<dbReference type="Gene3D" id="3.40.50.80">
    <property type="entry name" value="Nucleotide-binding domain of ferredoxin-NADP reductase (FNR) module"/>
    <property type="match status" value="1"/>
</dbReference>
<dbReference type="GO" id="GO:0016491">
    <property type="term" value="F:oxidoreductase activity"/>
    <property type="evidence" value="ECO:0007669"/>
    <property type="project" value="InterPro"/>
</dbReference>
<dbReference type="InterPro" id="IPR039261">
    <property type="entry name" value="FNR_nucleotide-bd"/>
</dbReference>
<dbReference type="AlphaFoldDB" id="V2V279"/>
<dbReference type="PANTHER" id="PTHR47354">
    <property type="entry name" value="NADH OXIDOREDUCTASE HCR"/>
    <property type="match status" value="1"/>
</dbReference>
<dbReference type="InterPro" id="IPR017938">
    <property type="entry name" value="Riboflavin_synthase-like_b-brl"/>
</dbReference>
<comment type="cofactor">
    <cofactor evidence="1">
        <name>[2Fe-2S] cluster</name>
        <dbReference type="ChEBI" id="CHEBI:190135"/>
    </cofactor>
</comment>
<dbReference type="STRING" id="202955.GCA_000759995_01062"/>
<dbReference type="PROSITE" id="PS51384">
    <property type="entry name" value="FAD_FR"/>
    <property type="match status" value="1"/>
</dbReference>
<dbReference type="InterPro" id="IPR008333">
    <property type="entry name" value="Cbr1-like_FAD-bd_dom"/>
</dbReference>
<dbReference type="Proteomes" id="UP000017404">
    <property type="component" value="Unassembled WGS sequence"/>
</dbReference>
<dbReference type="Gene3D" id="2.40.30.10">
    <property type="entry name" value="Translation factors"/>
    <property type="match status" value="1"/>
</dbReference>
<comment type="caution">
    <text evidence="4">The sequence shown here is derived from an EMBL/GenBank/DDBJ whole genome shotgun (WGS) entry which is preliminary data.</text>
</comment>
<dbReference type="RefSeq" id="WP_018679016.1">
    <property type="nucleotide sequence ID" value="NZ_AYEV01000009.1"/>
</dbReference>
<organism evidence="4 5">
    <name type="scientific">Acinetobacter tjernbergiae DSM 14971 = CIP 107465</name>
    <dbReference type="NCBI Taxonomy" id="1120928"/>
    <lineage>
        <taxon>Bacteria</taxon>
        <taxon>Pseudomonadati</taxon>
        <taxon>Pseudomonadota</taxon>
        <taxon>Gammaproteobacteria</taxon>
        <taxon>Moraxellales</taxon>
        <taxon>Moraxellaceae</taxon>
        <taxon>Acinetobacter</taxon>
    </lineage>
</organism>
<dbReference type="PRINTS" id="PR00410">
    <property type="entry name" value="PHEHYDRXLASE"/>
</dbReference>
<protein>
    <recommendedName>
        <fullName evidence="6">FAD-binding FR-type domain-containing protein</fullName>
    </recommendedName>
</protein>
<dbReference type="InterPro" id="IPR006058">
    <property type="entry name" value="2Fe2S_fd_BS"/>
</dbReference>
<dbReference type="eggNOG" id="COG1018">
    <property type="taxonomic scope" value="Bacteria"/>
</dbReference>
<evidence type="ECO:0000259" key="2">
    <source>
        <dbReference type="PROSITE" id="PS51085"/>
    </source>
</evidence>
<dbReference type="PANTHER" id="PTHR47354:SF5">
    <property type="entry name" value="PROTEIN RFBI"/>
    <property type="match status" value="1"/>
</dbReference>
<feature type="domain" description="2Fe-2S ferredoxin-type" evidence="2">
    <location>
        <begin position="302"/>
        <end position="387"/>
    </location>
</feature>
<dbReference type="InterPro" id="IPR050415">
    <property type="entry name" value="MRET"/>
</dbReference>
<dbReference type="GO" id="GO:0051537">
    <property type="term" value="F:2 iron, 2 sulfur cluster binding"/>
    <property type="evidence" value="ECO:0007669"/>
    <property type="project" value="InterPro"/>
</dbReference>
<dbReference type="InterPro" id="IPR001041">
    <property type="entry name" value="2Fe-2S_ferredoxin-type"/>
</dbReference>
<dbReference type="PROSITE" id="PS51085">
    <property type="entry name" value="2FE2S_FER_2"/>
    <property type="match status" value="1"/>
</dbReference>
<reference evidence="4 5" key="1">
    <citation type="submission" date="2013-10" db="EMBL/GenBank/DDBJ databases">
        <title>The Genome Sequence of Acinetobacter tjernbergiae CIP107465.</title>
        <authorList>
            <consortium name="The Broad Institute Genomics Platform"/>
            <consortium name="The Broad Institute Genome Sequencing Center for Infectious Disease"/>
            <person name="Cerqueira G."/>
            <person name="Feldgarden M."/>
            <person name="Courvalin P."/>
            <person name="Grillot-Courvalin C."/>
            <person name="Clermont D."/>
            <person name="Rocha E."/>
            <person name="Yoon E.-J."/>
            <person name="Nemec A."/>
            <person name="Young S.K."/>
            <person name="Zeng Q."/>
            <person name="Gargeya S."/>
            <person name="Fitzgerald M."/>
            <person name="Abouelleil A."/>
            <person name="Alvarado L."/>
            <person name="Berlin A.M."/>
            <person name="Chapman S.B."/>
            <person name="Gainer-Dewar J."/>
            <person name="Goldberg J."/>
            <person name="Gnerre S."/>
            <person name="Griggs A."/>
            <person name="Gujja S."/>
            <person name="Hansen M."/>
            <person name="Howarth C."/>
            <person name="Imamovic A."/>
            <person name="Ireland A."/>
            <person name="Larimer J."/>
            <person name="McCowan C."/>
            <person name="Murphy C."/>
            <person name="Pearson M."/>
            <person name="Poon T.W."/>
            <person name="Priest M."/>
            <person name="Roberts A."/>
            <person name="Saif S."/>
            <person name="Shea T."/>
            <person name="Sykes S."/>
            <person name="Wortman J."/>
            <person name="Nusbaum C."/>
            <person name="Birren B."/>
        </authorList>
    </citation>
    <scope>NUCLEOTIDE SEQUENCE [LARGE SCALE GENOMIC DNA]</scope>
    <source>
        <strain evidence="4 5">CIP 107465</strain>
    </source>
</reference>
<proteinExistence type="predicted"/>
<dbReference type="InterPro" id="IPR017927">
    <property type="entry name" value="FAD-bd_FR_type"/>
</dbReference>
<dbReference type="PATRIC" id="fig|1120928.5.peg.1142"/>
<dbReference type="InterPro" id="IPR012675">
    <property type="entry name" value="Beta-grasp_dom_sf"/>
</dbReference>
<accession>V2V279</accession>
<evidence type="ECO:0008006" key="6">
    <source>
        <dbReference type="Google" id="ProtNLM"/>
    </source>
</evidence>